<feature type="domain" description="Arm-like repeat" evidence="2">
    <location>
        <begin position="161"/>
        <end position="414"/>
    </location>
</feature>
<dbReference type="InterPro" id="IPR056251">
    <property type="entry name" value="Arm_rpt_dom"/>
</dbReference>
<feature type="non-terminal residue" evidence="3">
    <location>
        <position position="416"/>
    </location>
</feature>
<feature type="compositionally biased region" description="Basic residues" evidence="1">
    <location>
        <begin position="1"/>
        <end position="15"/>
    </location>
</feature>
<accession>A0A9P6MJ86</accession>
<proteinExistence type="predicted"/>
<feature type="compositionally biased region" description="Polar residues" evidence="1">
    <location>
        <begin position="24"/>
        <end position="36"/>
    </location>
</feature>
<keyword evidence="4" id="KW-1185">Reference proteome</keyword>
<protein>
    <recommendedName>
        <fullName evidence="2">Arm-like repeat domain-containing protein</fullName>
    </recommendedName>
</protein>
<dbReference type="Proteomes" id="UP000703661">
    <property type="component" value="Unassembled WGS sequence"/>
</dbReference>
<organism evidence="3 4">
    <name type="scientific">Entomortierella chlamydospora</name>
    <dbReference type="NCBI Taxonomy" id="101097"/>
    <lineage>
        <taxon>Eukaryota</taxon>
        <taxon>Fungi</taxon>
        <taxon>Fungi incertae sedis</taxon>
        <taxon>Mucoromycota</taxon>
        <taxon>Mortierellomycotina</taxon>
        <taxon>Mortierellomycetes</taxon>
        <taxon>Mortierellales</taxon>
        <taxon>Mortierellaceae</taxon>
        <taxon>Entomortierella</taxon>
    </lineage>
</organism>
<name>A0A9P6MJ86_9FUNG</name>
<gene>
    <name evidence="3" type="ORF">BGZ80_005781</name>
</gene>
<comment type="caution">
    <text evidence="3">The sequence shown here is derived from an EMBL/GenBank/DDBJ whole genome shotgun (WGS) entry which is preliminary data.</text>
</comment>
<dbReference type="EMBL" id="JAAAID010002840">
    <property type="protein sequence ID" value="KAG0003559.1"/>
    <property type="molecule type" value="Genomic_DNA"/>
</dbReference>
<dbReference type="AlphaFoldDB" id="A0A9P6MJ86"/>
<feature type="region of interest" description="Disordered" evidence="1">
    <location>
        <begin position="1"/>
        <end position="44"/>
    </location>
</feature>
<evidence type="ECO:0000259" key="2">
    <source>
        <dbReference type="Pfam" id="PF23948"/>
    </source>
</evidence>
<evidence type="ECO:0000313" key="3">
    <source>
        <dbReference type="EMBL" id="KAG0003559.1"/>
    </source>
</evidence>
<sequence>MGHSHSRDKQRHKAKEPRYDHLINRQTDSTKPGNKSSDPHQPLCPTAVFAVTPIAVNAMSQDTRHPRIKPPTHSNPTQVVPSTNVENVVPAGSEGPEQYPQMIFDKNITLPASEYTLPEPNGRFTSTPQLAYCLSLIQHSLVSANGSNEIEDKLPQYILDDKDEQERLKAMPTDLIRAFIQDDLKKENVVAEIVSLSAVLEQDDFKKLLNAFITCIDRSTLLDVDLLDGLSQLIRNAPQDYIDSDDLVTILKRLHQRLINTHKQSTGHTYRLALTISNVLGSMVDSQVKGLSSEQLSTPLNDYLDELQKSSDAYLVYQAAYASQALMYINDDGSVLKTALQRTGKVVQGISGVVSAVKGFDLIGVIDGLNNIQQGLTGAENLAKLAMNTYTNAKRLMESGQGLFQTLQDCFKQKSA</sequence>
<evidence type="ECO:0000313" key="4">
    <source>
        <dbReference type="Proteomes" id="UP000703661"/>
    </source>
</evidence>
<dbReference type="Pfam" id="PF23948">
    <property type="entry name" value="ARM_5"/>
    <property type="match status" value="1"/>
</dbReference>
<evidence type="ECO:0000256" key="1">
    <source>
        <dbReference type="SAM" id="MobiDB-lite"/>
    </source>
</evidence>
<reference evidence="3" key="1">
    <citation type="journal article" date="2020" name="Fungal Divers.">
        <title>Resolving the Mortierellaceae phylogeny through synthesis of multi-gene phylogenetics and phylogenomics.</title>
        <authorList>
            <person name="Vandepol N."/>
            <person name="Liber J."/>
            <person name="Desiro A."/>
            <person name="Na H."/>
            <person name="Kennedy M."/>
            <person name="Barry K."/>
            <person name="Grigoriev I.V."/>
            <person name="Miller A.N."/>
            <person name="O'Donnell K."/>
            <person name="Stajich J.E."/>
            <person name="Bonito G."/>
        </authorList>
    </citation>
    <scope>NUCLEOTIDE SEQUENCE</scope>
    <source>
        <strain evidence="3">NRRL 2769</strain>
    </source>
</reference>